<evidence type="ECO:0000313" key="3">
    <source>
        <dbReference type="EMBL" id="TDP94478.1"/>
    </source>
</evidence>
<evidence type="ECO:0000313" key="4">
    <source>
        <dbReference type="Proteomes" id="UP000295601"/>
    </source>
</evidence>
<dbReference type="InterPro" id="IPR036188">
    <property type="entry name" value="FAD/NAD-bd_sf"/>
</dbReference>
<reference evidence="3 4" key="1">
    <citation type="submission" date="2019-03" db="EMBL/GenBank/DDBJ databases">
        <title>Genomic analyses of the natural microbiome of Caenorhabditis elegans.</title>
        <authorList>
            <person name="Samuel B."/>
        </authorList>
    </citation>
    <scope>NUCLEOTIDE SEQUENCE [LARGE SCALE GENOMIC DNA]</scope>
    <source>
        <strain evidence="3 4">JUb18</strain>
    </source>
</reference>
<dbReference type="InterPro" id="IPR002937">
    <property type="entry name" value="Amino_oxidase"/>
</dbReference>
<feature type="domain" description="Amine oxidase" evidence="2">
    <location>
        <begin position="18"/>
        <end position="255"/>
    </location>
</feature>
<dbReference type="GO" id="GO:0016491">
    <property type="term" value="F:oxidoreductase activity"/>
    <property type="evidence" value="ECO:0007669"/>
    <property type="project" value="InterPro"/>
</dbReference>
<feature type="region of interest" description="Disordered" evidence="1">
    <location>
        <begin position="469"/>
        <end position="491"/>
    </location>
</feature>
<dbReference type="Proteomes" id="UP000295601">
    <property type="component" value="Unassembled WGS sequence"/>
</dbReference>
<dbReference type="PANTHER" id="PTHR42923:SF3">
    <property type="entry name" value="PROTOPORPHYRINOGEN OXIDASE"/>
    <property type="match status" value="1"/>
</dbReference>
<name>A0A4V3CYK5_9MICO</name>
<sequence>MPDDRAGVRHVAVVGGGVSGLVLARDLARAGVWVTVFEAAERCGGRIQAADIRGTSIDIGAEAFATRGGAVAALLGELGLADRVIRPAPLGSWLVAGSDGAAVPLPPAGAMGIPAAPLGRDARRALGLAGSVRAALEPLLPARVGSGSTTLAQLVRVRAGKAVLDRLVRPVTLGVSSAAPELIPLTSTRALTAEYARTGSLIRAAGRLRDSAAAAGGAVASLRGGMSELITALVADCVAAGVTIRTSAPIHSLTDVGDALESSESAAPAGTPGACGPTDIVLAVPELAARAILGHPVAEIVTTPVEVIALALAADHPAVRPLAEAPRGTGALVTAGGPNDVITAKAVTHITRKWPDADRNGPVGASSAGMEIVRLSYGRAGSSPETAALDDAAAQRLALRDASRLLGTELPDTAVLGFTRQSWGMPVHGDRPKPQPPAGVHLLGDWISGVGLATLIPAARELAQQLMRAPGSPSARFTGAPRPHHQISERH</sequence>
<dbReference type="SUPFAM" id="SSF51905">
    <property type="entry name" value="FAD/NAD(P)-binding domain"/>
    <property type="match status" value="1"/>
</dbReference>
<dbReference type="PANTHER" id="PTHR42923">
    <property type="entry name" value="PROTOPORPHYRINOGEN OXIDASE"/>
    <property type="match status" value="1"/>
</dbReference>
<keyword evidence="4" id="KW-1185">Reference proteome</keyword>
<evidence type="ECO:0000256" key="1">
    <source>
        <dbReference type="SAM" id="MobiDB-lite"/>
    </source>
</evidence>
<dbReference type="Gene3D" id="3.50.50.60">
    <property type="entry name" value="FAD/NAD(P)-binding domain"/>
    <property type="match status" value="1"/>
</dbReference>
<dbReference type="InterPro" id="IPR050464">
    <property type="entry name" value="Zeta_carotene_desat/Oxidored"/>
</dbReference>
<dbReference type="SUPFAM" id="SSF54373">
    <property type="entry name" value="FAD-linked reductases, C-terminal domain"/>
    <property type="match status" value="1"/>
</dbReference>
<gene>
    <name evidence="3" type="ORF">EDF62_0896</name>
</gene>
<evidence type="ECO:0000259" key="2">
    <source>
        <dbReference type="Pfam" id="PF01593"/>
    </source>
</evidence>
<accession>A0A4V3CYK5</accession>
<dbReference type="OrthoDB" id="3450553at2"/>
<organism evidence="3 4">
    <name type="scientific">Leucobacter luti</name>
    <dbReference type="NCBI Taxonomy" id="340320"/>
    <lineage>
        <taxon>Bacteria</taxon>
        <taxon>Bacillati</taxon>
        <taxon>Actinomycetota</taxon>
        <taxon>Actinomycetes</taxon>
        <taxon>Micrococcales</taxon>
        <taxon>Microbacteriaceae</taxon>
        <taxon>Leucobacter</taxon>
    </lineage>
</organism>
<dbReference type="Pfam" id="PF01593">
    <property type="entry name" value="Amino_oxidase"/>
    <property type="match status" value="1"/>
</dbReference>
<dbReference type="AlphaFoldDB" id="A0A4V3CYK5"/>
<proteinExistence type="predicted"/>
<dbReference type="EMBL" id="SNYA01000002">
    <property type="protein sequence ID" value="TDP94478.1"/>
    <property type="molecule type" value="Genomic_DNA"/>
</dbReference>
<comment type="caution">
    <text evidence="3">The sequence shown here is derived from an EMBL/GenBank/DDBJ whole genome shotgun (WGS) entry which is preliminary data.</text>
</comment>
<dbReference type="Gene3D" id="3.90.660.20">
    <property type="entry name" value="Protoporphyrinogen oxidase, mitochondrial, domain 2"/>
    <property type="match status" value="1"/>
</dbReference>
<protein>
    <submittedName>
        <fullName evidence="3">Oxygen-dependent protoporphyrinogen oxidase</fullName>
    </submittedName>
</protein>
<dbReference type="Gene3D" id="1.10.3110.10">
    <property type="entry name" value="protoporphyrinogen ix oxidase, domain 3"/>
    <property type="match status" value="1"/>
</dbReference>
<dbReference type="RefSeq" id="WP_133616099.1">
    <property type="nucleotide sequence ID" value="NZ_SNYA01000002.1"/>
</dbReference>